<organism evidence="2 3">
    <name type="scientific">Crenobacter oryzisoli</name>
    <dbReference type="NCBI Taxonomy" id="3056844"/>
    <lineage>
        <taxon>Bacteria</taxon>
        <taxon>Pseudomonadati</taxon>
        <taxon>Pseudomonadota</taxon>
        <taxon>Betaproteobacteria</taxon>
        <taxon>Neisseriales</taxon>
        <taxon>Neisseriaceae</taxon>
        <taxon>Crenobacter</taxon>
    </lineage>
</organism>
<dbReference type="Proteomes" id="UP001168540">
    <property type="component" value="Unassembled WGS sequence"/>
</dbReference>
<evidence type="ECO:0000313" key="2">
    <source>
        <dbReference type="EMBL" id="MDN0077737.1"/>
    </source>
</evidence>
<evidence type="ECO:0000313" key="3">
    <source>
        <dbReference type="Proteomes" id="UP001168540"/>
    </source>
</evidence>
<gene>
    <name evidence="2" type="ORF">QU481_23305</name>
</gene>
<comment type="caution">
    <text evidence="2">The sequence shown here is derived from an EMBL/GenBank/DDBJ whole genome shotgun (WGS) entry which is preliminary data.</text>
</comment>
<proteinExistence type="predicted"/>
<dbReference type="Pfam" id="PF04972">
    <property type="entry name" value="BON"/>
    <property type="match status" value="1"/>
</dbReference>
<reference evidence="2" key="1">
    <citation type="submission" date="2023-06" db="EMBL/GenBank/DDBJ databases">
        <authorList>
            <person name="Zhang S."/>
        </authorList>
    </citation>
    <scope>NUCLEOTIDE SEQUENCE</scope>
    <source>
        <strain evidence="2">SG2303</strain>
    </source>
</reference>
<dbReference type="Gene3D" id="3.30.1340.30">
    <property type="match status" value="1"/>
</dbReference>
<dbReference type="PROSITE" id="PS50914">
    <property type="entry name" value="BON"/>
    <property type="match status" value="1"/>
</dbReference>
<feature type="domain" description="BON" evidence="1">
    <location>
        <begin position="1"/>
        <end position="53"/>
    </location>
</feature>
<name>A0ABT7XVC7_9NEIS</name>
<dbReference type="InterPro" id="IPR007055">
    <property type="entry name" value="BON_dom"/>
</dbReference>
<protein>
    <submittedName>
        <fullName evidence="2">BON domain-containing protein</fullName>
    </submittedName>
</protein>
<accession>A0ABT7XVC7</accession>
<dbReference type="EMBL" id="JAUEDK010000091">
    <property type="protein sequence ID" value="MDN0077737.1"/>
    <property type="molecule type" value="Genomic_DNA"/>
</dbReference>
<evidence type="ECO:0000259" key="1">
    <source>
        <dbReference type="PROSITE" id="PS50914"/>
    </source>
</evidence>
<dbReference type="RefSeq" id="WP_289832346.1">
    <property type="nucleotide sequence ID" value="NZ_JAUEDK010000091.1"/>
</dbReference>
<sequence length="55" mass="5840">MSSLIHVKVDAANKGGVILSGEVSSRKEADRALSIARETKGVTSVKSYIKIHEGD</sequence>
<keyword evidence="3" id="KW-1185">Reference proteome</keyword>